<evidence type="ECO:0000256" key="4">
    <source>
        <dbReference type="ARBA" id="ARBA00022679"/>
    </source>
</evidence>
<keyword evidence="2" id="KW-1003">Cell membrane</keyword>
<evidence type="ECO:0000256" key="1">
    <source>
        <dbReference type="ARBA" id="ARBA00004651"/>
    </source>
</evidence>
<keyword evidence="7 8" id="KW-0472">Membrane</keyword>
<dbReference type="PANTHER" id="PTHR33908">
    <property type="entry name" value="MANNOSYLTRANSFERASE YKCB-RELATED"/>
    <property type="match status" value="1"/>
</dbReference>
<dbReference type="GO" id="GO:0016763">
    <property type="term" value="F:pentosyltransferase activity"/>
    <property type="evidence" value="ECO:0007669"/>
    <property type="project" value="TreeGrafter"/>
</dbReference>
<keyword evidence="6 8" id="KW-1133">Transmembrane helix</keyword>
<protein>
    <recommendedName>
        <fullName evidence="10">Glycosyltransferase RgtA/B/C/D-like domain-containing protein</fullName>
    </recommendedName>
</protein>
<accession>A0A6J4ITE2</accession>
<feature type="transmembrane region" description="Helical" evidence="8">
    <location>
        <begin position="118"/>
        <end position="135"/>
    </location>
</feature>
<dbReference type="PANTHER" id="PTHR33908:SF11">
    <property type="entry name" value="MEMBRANE PROTEIN"/>
    <property type="match status" value="1"/>
</dbReference>
<sequence length="228" mass="25282">MSRFRHRIQWFEAREHRLSTALVLVVLFAGTLYALRLGTTLRYPDERDYYAIASNLKANGQYSIDGRTPTAFRAPGYPLVLALVGLVHPSVLTMRLVNVGALAVAILLLGRILRRHDSGLAAFIATLLAAGYPVLLYTAGLLYPQILAGCLLLAVLERVTTASRDRHYLWAGVLMGYLVLTVPTNIAIAGVIGGWLWFARSHVHRNAAWFILATTLIITPWTIRNYVS</sequence>
<evidence type="ECO:0000256" key="2">
    <source>
        <dbReference type="ARBA" id="ARBA00022475"/>
    </source>
</evidence>
<keyword evidence="5 8" id="KW-0812">Transmembrane</keyword>
<evidence type="ECO:0000256" key="8">
    <source>
        <dbReference type="SAM" id="Phobius"/>
    </source>
</evidence>
<gene>
    <name evidence="9" type="ORF">AVDCRST_MAG93-2089</name>
</gene>
<feature type="non-terminal residue" evidence="9">
    <location>
        <position position="228"/>
    </location>
</feature>
<evidence type="ECO:0000256" key="5">
    <source>
        <dbReference type="ARBA" id="ARBA00022692"/>
    </source>
</evidence>
<evidence type="ECO:0008006" key="10">
    <source>
        <dbReference type="Google" id="ProtNLM"/>
    </source>
</evidence>
<name>A0A6J4ITE2_9CHLR</name>
<evidence type="ECO:0000256" key="6">
    <source>
        <dbReference type="ARBA" id="ARBA00022989"/>
    </source>
</evidence>
<feature type="transmembrane region" description="Helical" evidence="8">
    <location>
        <begin position="79"/>
        <end position="109"/>
    </location>
</feature>
<comment type="subcellular location">
    <subcellularLocation>
        <location evidence="1">Cell membrane</location>
        <topology evidence="1">Multi-pass membrane protein</topology>
    </subcellularLocation>
</comment>
<dbReference type="InterPro" id="IPR050297">
    <property type="entry name" value="LipidA_mod_glycosyltrf_83"/>
</dbReference>
<dbReference type="EMBL" id="CADCTR010000711">
    <property type="protein sequence ID" value="CAA9258740.1"/>
    <property type="molecule type" value="Genomic_DNA"/>
</dbReference>
<proteinExistence type="predicted"/>
<dbReference type="GO" id="GO:0009103">
    <property type="term" value="P:lipopolysaccharide biosynthetic process"/>
    <property type="evidence" value="ECO:0007669"/>
    <property type="project" value="UniProtKB-ARBA"/>
</dbReference>
<dbReference type="GO" id="GO:0005886">
    <property type="term" value="C:plasma membrane"/>
    <property type="evidence" value="ECO:0007669"/>
    <property type="project" value="UniProtKB-SubCell"/>
</dbReference>
<reference evidence="9" key="1">
    <citation type="submission" date="2020-02" db="EMBL/GenBank/DDBJ databases">
        <authorList>
            <person name="Meier V. D."/>
        </authorList>
    </citation>
    <scope>NUCLEOTIDE SEQUENCE</scope>
    <source>
        <strain evidence="9">AVDCRST_MAG93</strain>
    </source>
</reference>
<evidence type="ECO:0000313" key="9">
    <source>
        <dbReference type="EMBL" id="CAA9258740.1"/>
    </source>
</evidence>
<keyword evidence="4" id="KW-0808">Transferase</keyword>
<dbReference type="AlphaFoldDB" id="A0A6J4ITE2"/>
<keyword evidence="3" id="KW-0328">Glycosyltransferase</keyword>
<evidence type="ECO:0000256" key="7">
    <source>
        <dbReference type="ARBA" id="ARBA00023136"/>
    </source>
</evidence>
<organism evidence="9">
    <name type="scientific">uncultured Chloroflexia bacterium</name>
    <dbReference type="NCBI Taxonomy" id="1672391"/>
    <lineage>
        <taxon>Bacteria</taxon>
        <taxon>Bacillati</taxon>
        <taxon>Chloroflexota</taxon>
        <taxon>Chloroflexia</taxon>
        <taxon>environmental samples</taxon>
    </lineage>
</organism>
<feature type="transmembrane region" description="Helical" evidence="8">
    <location>
        <begin position="168"/>
        <end position="195"/>
    </location>
</feature>
<evidence type="ECO:0000256" key="3">
    <source>
        <dbReference type="ARBA" id="ARBA00022676"/>
    </source>
</evidence>
<feature type="transmembrane region" description="Helical" evidence="8">
    <location>
        <begin position="207"/>
        <end position="227"/>
    </location>
</feature>